<evidence type="ECO:0000313" key="4">
    <source>
        <dbReference type="Proteomes" id="UP001281761"/>
    </source>
</evidence>
<dbReference type="PANTHER" id="PTHR11461">
    <property type="entry name" value="SERINE PROTEASE INHIBITOR, SERPIN"/>
    <property type="match status" value="1"/>
</dbReference>
<dbReference type="InterPro" id="IPR000215">
    <property type="entry name" value="Serpin_fam"/>
</dbReference>
<dbReference type="Proteomes" id="UP001281761">
    <property type="component" value="Unassembled WGS sequence"/>
</dbReference>
<dbReference type="SUPFAM" id="SSF56574">
    <property type="entry name" value="Serpins"/>
    <property type="match status" value="1"/>
</dbReference>
<dbReference type="Pfam" id="PF00079">
    <property type="entry name" value="Serpin"/>
    <property type="match status" value="1"/>
</dbReference>
<organism evidence="3 4">
    <name type="scientific">Blattamonas nauphoetae</name>
    <dbReference type="NCBI Taxonomy" id="2049346"/>
    <lineage>
        <taxon>Eukaryota</taxon>
        <taxon>Metamonada</taxon>
        <taxon>Preaxostyla</taxon>
        <taxon>Oxymonadida</taxon>
        <taxon>Blattamonas</taxon>
    </lineage>
</organism>
<evidence type="ECO:0000256" key="1">
    <source>
        <dbReference type="ARBA" id="ARBA00009500"/>
    </source>
</evidence>
<keyword evidence="4" id="KW-1185">Reference proteome</keyword>
<accession>A0ABQ9X363</accession>
<dbReference type="InterPro" id="IPR042178">
    <property type="entry name" value="Serpin_sf_1"/>
</dbReference>
<dbReference type="PANTHER" id="PTHR11461:SF211">
    <property type="entry name" value="GH10112P-RELATED"/>
    <property type="match status" value="1"/>
</dbReference>
<dbReference type="InterPro" id="IPR042185">
    <property type="entry name" value="Serpin_sf_2"/>
</dbReference>
<gene>
    <name evidence="3" type="ORF">BLNAU_18881</name>
</gene>
<comment type="similarity">
    <text evidence="1">Belongs to the serpin family.</text>
</comment>
<dbReference type="InterPro" id="IPR036186">
    <property type="entry name" value="Serpin_sf"/>
</dbReference>
<name>A0ABQ9X363_9EUKA</name>
<evidence type="ECO:0000313" key="3">
    <source>
        <dbReference type="EMBL" id="KAK2946205.1"/>
    </source>
</evidence>
<sequence>MAAAFSNNAQFPRISPEPLAIDQVIHKSVLKVNEEGVEAAAATISRVKMRKRAGRITENPIVFNVNRPFVVPEKVRTIRQASPLFLSLVAFVREGNNLDHKATRKACALLDKITPEDYREQAIKATFTKLVPTPDRSSSGLANSLALLLASSNEKLVESTLIFLRQILSVTPEPVLFNFIQSGFFTLLPQTFYEQELHLLPNRELHLMNIVTHVMHSKYDTFRRRPSAAPSLASFYVPSNRF</sequence>
<dbReference type="InterPro" id="IPR023796">
    <property type="entry name" value="Serpin_dom"/>
</dbReference>
<dbReference type="Gene3D" id="3.30.497.10">
    <property type="entry name" value="Antithrombin, subunit I, domain 2"/>
    <property type="match status" value="1"/>
</dbReference>
<feature type="domain" description="Serpin" evidence="2">
    <location>
        <begin position="1"/>
        <end position="86"/>
    </location>
</feature>
<comment type="caution">
    <text evidence="3">The sequence shown here is derived from an EMBL/GenBank/DDBJ whole genome shotgun (WGS) entry which is preliminary data.</text>
</comment>
<protein>
    <recommendedName>
        <fullName evidence="2">Serpin domain-containing protein</fullName>
    </recommendedName>
</protein>
<reference evidence="3 4" key="1">
    <citation type="journal article" date="2022" name="bioRxiv">
        <title>Genomics of Preaxostyla Flagellates Illuminates Evolutionary Transitions and the Path Towards Mitochondrial Loss.</title>
        <authorList>
            <person name="Novak L.V.F."/>
            <person name="Treitli S.C."/>
            <person name="Pyrih J."/>
            <person name="Halakuc P."/>
            <person name="Pipaliya S.V."/>
            <person name="Vacek V."/>
            <person name="Brzon O."/>
            <person name="Soukal P."/>
            <person name="Eme L."/>
            <person name="Dacks J.B."/>
            <person name="Karnkowska A."/>
            <person name="Elias M."/>
            <person name="Hampl V."/>
        </authorList>
    </citation>
    <scope>NUCLEOTIDE SEQUENCE [LARGE SCALE GENOMIC DNA]</scope>
    <source>
        <strain evidence="3">NAU3</strain>
        <tissue evidence="3">Gut</tissue>
    </source>
</reference>
<evidence type="ECO:0000259" key="2">
    <source>
        <dbReference type="Pfam" id="PF00079"/>
    </source>
</evidence>
<proteinExistence type="inferred from homology"/>
<dbReference type="Gene3D" id="2.30.39.10">
    <property type="entry name" value="Alpha-1-antitrypsin, domain 1"/>
    <property type="match status" value="1"/>
</dbReference>
<dbReference type="EMBL" id="JARBJD010000234">
    <property type="protein sequence ID" value="KAK2946205.1"/>
    <property type="molecule type" value="Genomic_DNA"/>
</dbReference>